<name>A0ABD3PMD7_9STRA</name>
<comment type="similarity">
    <text evidence="1">Belongs to the bacterial solute-binding protein 3 family.</text>
</comment>
<sequence length="683" mass="75294">MAASERRPMSNVVLEGTEMTASVRRANSIHRSSLSSMNSIEDGPASSQNNRSRRLSSFFSRQSDTNQDSNFLINATLVESMEVAEAEPVGFFQKHGKMIGSISAILVVAFITLMSLTMKGVIAPGRTPMPTAVPSSMPSMAPSFDPRPTLAIVQDRGNLRCGLHESRSRGTFRYQLCQAIAAVVLNNVDAVDITNVTAETRFVSLNDRTSDVLAGGETYTIEREVNESTTGASFTFSTPYYYDGMAFAGNETFVTCAEEIKRYDECSHMVICVTATTTDYGYVAGHFTLDFFVVTTGLEESIQLYFNGTCNVVASSRLDLLNYKSNHLDVLTSSFVIGVDTFNNDPLSYVTRPDDPEWSAIVDWVVQALFYGERQGITKNATLCETNTNDMSYEWSDLNFLNAIYCVGSYDEIYNSSELAQYTRTAINTINNGTPMLYIIPYGNLDNANDELFYEMSETFARVKSRNKLNCGLLIPDGYDGNVSVADGLVGMGVSYCQTLASSMLDGNLYGVNYTRFQYAEMSLAALNNKDVDVLLGVTADMARNFGNGSLDGVVFSTAYYYGNQTGKDDVDFYPIMTQQRDKMFSSFVNCIVLSTFYALSVSIGEEDSYLMPLISLFGSDMFWALRDAISANGNHDEIYHVNFGDVGNVNKSEIGRNALNEDQGPQLLDMPVSQFEASSIFP</sequence>
<dbReference type="EMBL" id="JALLPJ020000550">
    <property type="protein sequence ID" value="KAL3788774.1"/>
    <property type="molecule type" value="Genomic_DNA"/>
</dbReference>
<evidence type="ECO:0000256" key="2">
    <source>
        <dbReference type="ARBA" id="ARBA00022448"/>
    </source>
</evidence>
<protein>
    <recommendedName>
        <fullName evidence="8">Periplasmic binding protein-like I</fullName>
    </recommendedName>
</protein>
<dbReference type="SUPFAM" id="SSF53850">
    <property type="entry name" value="Periplasmic binding protein-like II"/>
    <property type="match status" value="1"/>
</dbReference>
<evidence type="ECO:0000256" key="3">
    <source>
        <dbReference type="ARBA" id="ARBA00022729"/>
    </source>
</evidence>
<evidence type="ECO:0000256" key="1">
    <source>
        <dbReference type="ARBA" id="ARBA00010333"/>
    </source>
</evidence>
<dbReference type="Gene3D" id="3.40.190.10">
    <property type="entry name" value="Periplasmic binding protein-like II"/>
    <property type="match status" value="2"/>
</dbReference>
<evidence type="ECO:0000313" key="6">
    <source>
        <dbReference type="EMBL" id="KAL3788774.1"/>
    </source>
</evidence>
<accession>A0ABD3PMD7</accession>
<evidence type="ECO:0000256" key="4">
    <source>
        <dbReference type="SAM" id="MobiDB-lite"/>
    </source>
</evidence>
<comment type="caution">
    <text evidence="6">The sequence shown here is derived from an EMBL/GenBank/DDBJ whole genome shotgun (WGS) entry which is preliminary data.</text>
</comment>
<keyword evidence="2" id="KW-0813">Transport</keyword>
<keyword evidence="5" id="KW-0812">Transmembrane</keyword>
<gene>
    <name evidence="6" type="ORF">ACHAWO_008584</name>
</gene>
<evidence type="ECO:0008006" key="8">
    <source>
        <dbReference type="Google" id="ProtNLM"/>
    </source>
</evidence>
<keyword evidence="7" id="KW-1185">Reference proteome</keyword>
<proteinExistence type="inferred from homology"/>
<keyword evidence="5" id="KW-0472">Membrane</keyword>
<organism evidence="6 7">
    <name type="scientific">Cyclotella atomus</name>
    <dbReference type="NCBI Taxonomy" id="382360"/>
    <lineage>
        <taxon>Eukaryota</taxon>
        <taxon>Sar</taxon>
        <taxon>Stramenopiles</taxon>
        <taxon>Ochrophyta</taxon>
        <taxon>Bacillariophyta</taxon>
        <taxon>Coscinodiscophyceae</taxon>
        <taxon>Thalassiosirophycidae</taxon>
        <taxon>Stephanodiscales</taxon>
        <taxon>Stephanodiscaceae</taxon>
        <taxon>Cyclotella</taxon>
    </lineage>
</organism>
<keyword evidence="3" id="KW-0732">Signal</keyword>
<dbReference type="Proteomes" id="UP001530400">
    <property type="component" value="Unassembled WGS sequence"/>
</dbReference>
<reference evidence="6 7" key="1">
    <citation type="submission" date="2024-10" db="EMBL/GenBank/DDBJ databases">
        <title>Updated reference genomes for cyclostephanoid diatoms.</title>
        <authorList>
            <person name="Roberts W.R."/>
            <person name="Alverson A.J."/>
        </authorList>
    </citation>
    <scope>NUCLEOTIDE SEQUENCE [LARGE SCALE GENOMIC DNA]</scope>
    <source>
        <strain evidence="6 7">AJA010-31</strain>
    </source>
</reference>
<dbReference type="PANTHER" id="PTHR30085">
    <property type="entry name" value="AMINO ACID ABC TRANSPORTER PERMEASE"/>
    <property type="match status" value="1"/>
</dbReference>
<dbReference type="PANTHER" id="PTHR30085:SF6">
    <property type="entry name" value="ABC TRANSPORTER GLUTAMINE-BINDING PROTEIN GLNH"/>
    <property type="match status" value="1"/>
</dbReference>
<keyword evidence="5" id="KW-1133">Transmembrane helix</keyword>
<evidence type="ECO:0000256" key="5">
    <source>
        <dbReference type="SAM" id="Phobius"/>
    </source>
</evidence>
<feature type="compositionally biased region" description="Polar residues" evidence="4">
    <location>
        <begin position="29"/>
        <end position="39"/>
    </location>
</feature>
<evidence type="ECO:0000313" key="7">
    <source>
        <dbReference type="Proteomes" id="UP001530400"/>
    </source>
</evidence>
<feature type="transmembrane region" description="Helical" evidence="5">
    <location>
        <begin position="98"/>
        <end position="116"/>
    </location>
</feature>
<feature type="region of interest" description="Disordered" evidence="4">
    <location>
        <begin position="29"/>
        <end position="54"/>
    </location>
</feature>
<dbReference type="InterPro" id="IPR051455">
    <property type="entry name" value="Bact_solute-bind_prot3"/>
</dbReference>
<dbReference type="AlphaFoldDB" id="A0ABD3PMD7"/>